<dbReference type="EMBL" id="JARPUR010000001">
    <property type="protein sequence ID" value="KAK4885674.1"/>
    <property type="molecule type" value="Genomic_DNA"/>
</dbReference>
<keyword evidence="3" id="KW-1185">Reference proteome</keyword>
<accession>A0AAN7SLK4</accession>
<dbReference type="Gene3D" id="1.10.2080.10">
    <property type="entry name" value="Insect odorant-binding protein A10/Ejaculatory bulb-specific protein 3"/>
    <property type="match status" value="1"/>
</dbReference>
<dbReference type="InterPro" id="IPR005055">
    <property type="entry name" value="A10/PebIII"/>
</dbReference>
<feature type="transmembrane region" description="Helical" evidence="1">
    <location>
        <begin position="12"/>
        <end position="30"/>
    </location>
</feature>
<dbReference type="SUPFAM" id="SSF100910">
    <property type="entry name" value="Chemosensory protein Csp2"/>
    <property type="match status" value="1"/>
</dbReference>
<organism evidence="2 3">
    <name type="scientific">Aquatica leii</name>
    <dbReference type="NCBI Taxonomy" id="1421715"/>
    <lineage>
        <taxon>Eukaryota</taxon>
        <taxon>Metazoa</taxon>
        <taxon>Ecdysozoa</taxon>
        <taxon>Arthropoda</taxon>
        <taxon>Hexapoda</taxon>
        <taxon>Insecta</taxon>
        <taxon>Pterygota</taxon>
        <taxon>Neoptera</taxon>
        <taxon>Endopterygota</taxon>
        <taxon>Coleoptera</taxon>
        <taxon>Polyphaga</taxon>
        <taxon>Elateriformia</taxon>
        <taxon>Elateroidea</taxon>
        <taxon>Lampyridae</taxon>
        <taxon>Luciolinae</taxon>
        <taxon>Aquatica</taxon>
    </lineage>
</organism>
<comment type="caution">
    <text evidence="2">The sequence shown here is derived from an EMBL/GenBank/DDBJ whole genome shotgun (WGS) entry which is preliminary data.</text>
</comment>
<keyword evidence="1" id="KW-0812">Transmembrane</keyword>
<reference evidence="3" key="1">
    <citation type="submission" date="2023-01" db="EMBL/GenBank/DDBJ databases">
        <title>Key to firefly adult light organ development and bioluminescence: homeobox transcription factors regulate luciferase expression and transportation to peroxisome.</title>
        <authorList>
            <person name="Fu X."/>
        </authorList>
    </citation>
    <scope>NUCLEOTIDE SEQUENCE [LARGE SCALE GENOMIC DNA]</scope>
</reference>
<protein>
    <submittedName>
        <fullName evidence="2">Uncharacterized protein</fullName>
    </submittedName>
</protein>
<dbReference type="Pfam" id="PF03392">
    <property type="entry name" value="OS-D"/>
    <property type="match status" value="1"/>
</dbReference>
<evidence type="ECO:0000256" key="1">
    <source>
        <dbReference type="SAM" id="Phobius"/>
    </source>
</evidence>
<dbReference type="AlphaFoldDB" id="A0AAN7SLK4"/>
<dbReference type="InterPro" id="IPR036682">
    <property type="entry name" value="OS_D_A10/PebIII_sf"/>
</dbReference>
<keyword evidence="1" id="KW-0472">Membrane</keyword>
<gene>
    <name evidence="2" type="ORF">RN001_001945</name>
</gene>
<dbReference type="PANTHER" id="PTHR11257">
    <property type="entry name" value="CHEMOSENSORY PROTEIN-RELATED"/>
    <property type="match status" value="1"/>
</dbReference>
<evidence type="ECO:0000313" key="3">
    <source>
        <dbReference type="Proteomes" id="UP001353858"/>
    </source>
</evidence>
<dbReference type="Proteomes" id="UP001353858">
    <property type="component" value="Unassembled WGS sequence"/>
</dbReference>
<evidence type="ECO:0000313" key="2">
    <source>
        <dbReference type="EMBL" id="KAK4885674.1"/>
    </source>
</evidence>
<proteinExistence type="predicted"/>
<dbReference type="PANTHER" id="PTHR11257:SF12">
    <property type="entry name" value="EJACULATORY BULB-SPECIFIC PROTEIN 3-RELATED"/>
    <property type="match status" value="1"/>
</dbReference>
<name>A0AAN7SLK4_9COLE</name>
<keyword evidence="1" id="KW-1133">Transmembrane helix</keyword>
<sequence>MPVIRTELKRVFIMQVVAPVLCALATFVLLTERLRIVTAIENTNNLKTKRDQSKYTTQYDNFDVDRLLASERLMKSYIKCLQDKGPCTKEGRELKTFLPDALMTDCEKCSDIQKQQGGKVLSHILQFYREDWEELVQLYDPDGIFREKYGYEQDDDDDGDEARRK</sequence>